<gene>
    <name evidence="1" type="ORF">SMTD_LOCUS7245</name>
</gene>
<keyword evidence="2" id="KW-1185">Reference proteome</keyword>
<evidence type="ECO:0000313" key="1">
    <source>
        <dbReference type="EMBL" id="VDP38319.1"/>
    </source>
</evidence>
<accession>A0A183NYQ9</accession>
<protein>
    <submittedName>
        <fullName evidence="1">Uncharacterized protein</fullName>
    </submittedName>
</protein>
<reference evidence="1 2" key="1">
    <citation type="submission" date="2018-11" db="EMBL/GenBank/DDBJ databases">
        <authorList>
            <consortium name="Pathogen Informatics"/>
        </authorList>
    </citation>
    <scope>NUCLEOTIDE SEQUENCE [LARGE SCALE GENOMIC DNA]</scope>
    <source>
        <strain>Denwood</strain>
        <strain evidence="2">Zambia</strain>
    </source>
</reference>
<dbReference type="Proteomes" id="UP000269396">
    <property type="component" value="Unassembled WGS sequence"/>
</dbReference>
<dbReference type="AlphaFoldDB" id="A0A183NYQ9"/>
<proteinExistence type="predicted"/>
<evidence type="ECO:0000313" key="2">
    <source>
        <dbReference type="Proteomes" id="UP000269396"/>
    </source>
</evidence>
<organism evidence="1 2">
    <name type="scientific">Schistosoma mattheei</name>
    <dbReference type="NCBI Taxonomy" id="31246"/>
    <lineage>
        <taxon>Eukaryota</taxon>
        <taxon>Metazoa</taxon>
        <taxon>Spiralia</taxon>
        <taxon>Lophotrochozoa</taxon>
        <taxon>Platyhelminthes</taxon>
        <taxon>Trematoda</taxon>
        <taxon>Digenea</taxon>
        <taxon>Strigeidida</taxon>
        <taxon>Schistosomatoidea</taxon>
        <taxon>Schistosomatidae</taxon>
        <taxon>Schistosoma</taxon>
    </lineage>
</organism>
<sequence length="75" mass="7920">MTILGIDYFSLVGTTGKVTHIGQDCLSYLANTHSVLRNPSFLRNPYASPGDTLELPYAASPSGSSPPILTVIPQG</sequence>
<dbReference type="EMBL" id="UZAL01028086">
    <property type="protein sequence ID" value="VDP38319.1"/>
    <property type="molecule type" value="Genomic_DNA"/>
</dbReference>
<name>A0A183NYQ9_9TREM</name>